<dbReference type="EMBL" id="JAPQKI010000004">
    <property type="protein sequence ID" value="KAJ5102785.1"/>
    <property type="molecule type" value="Genomic_DNA"/>
</dbReference>
<dbReference type="RefSeq" id="XP_056476165.1">
    <property type="nucleotide sequence ID" value="XM_056615808.1"/>
</dbReference>
<protein>
    <submittedName>
        <fullName evidence="1">Uncharacterized protein</fullName>
    </submittedName>
</protein>
<sequence length="167" mass="18455">MNGNPMILQPDGISSIIDFGSIGLICQVSVHEAQFSKAPKRHGVHGCSEQIVQDTLHGEASSHACIDWEKAIYESLPKHPNILDCLSIDHNDPTARENQHRQRWIQTAVGSVSLVHQYSSVHADIRARSFLAADDMFFLNYAISLALDLVTNLPSSRRKATVPFLLG</sequence>
<name>A0A9W9FMT7_9EURO</name>
<accession>A0A9W9FMT7</accession>
<reference evidence="1" key="1">
    <citation type="submission" date="2022-11" db="EMBL/GenBank/DDBJ databases">
        <authorList>
            <person name="Petersen C."/>
        </authorList>
    </citation>
    <scope>NUCLEOTIDE SEQUENCE</scope>
    <source>
        <strain evidence="1">IBT 30761</strain>
    </source>
</reference>
<comment type="caution">
    <text evidence="1">The sequence shown here is derived from an EMBL/GenBank/DDBJ whole genome shotgun (WGS) entry which is preliminary data.</text>
</comment>
<dbReference type="AlphaFoldDB" id="A0A9W9FMT7"/>
<evidence type="ECO:0000313" key="1">
    <source>
        <dbReference type="EMBL" id="KAJ5102785.1"/>
    </source>
</evidence>
<evidence type="ECO:0000313" key="2">
    <source>
        <dbReference type="Proteomes" id="UP001149074"/>
    </source>
</evidence>
<reference evidence="1" key="2">
    <citation type="journal article" date="2023" name="IMA Fungus">
        <title>Comparative genomic study of the Penicillium genus elucidates a diverse pangenome and 15 lateral gene transfer events.</title>
        <authorList>
            <person name="Petersen C."/>
            <person name="Sorensen T."/>
            <person name="Nielsen M.R."/>
            <person name="Sondergaard T.E."/>
            <person name="Sorensen J.L."/>
            <person name="Fitzpatrick D.A."/>
            <person name="Frisvad J.C."/>
            <person name="Nielsen K.L."/>
        </authorList>
    </citation>
    <scope>NUCLEOTIDE SEQUENCE</scope>
    <source>
        <strain evidence="1">IBT 30761</strain>
    </source>
</reference>
<dbReference type="Proteomes" id="UP001149074">
    <property type="component" value="Unassembled WGS sequence"/>
</dbReference>
<organism evidence="1 2">
    <name type="scientific">Penicillium argentinense</name>
    <dbReference type="NCBI Taxonomy" id="1131581"/>
    <lineage>
        <taxon>Eukaryota</taxon>
        <taxon>Fungi</taxon>
        <taxon>Dikarya</taxon>
        <taxon>Ascomycota</taxon>
        <taxon>Pezizomycotina</taxon>
        <taxon>Eurotiomycetes</taxon>
        <taxon>Eurotiomycetidae</taxon>
        <taxon>Eurotiales</taxon>
        <taxon>Aspergillaceae</taxon>
        <taxon>Penicillium</taxon>
    </lineage>
</organism>
<proteinExistence type="predicted"/>
<gene>
    <name evidence="1" type="ORF">N7532_003314</name>
</gene>
<keyword evidence="2" id="KW-1185">Reference proteome</keyword>
<dbReference type="GeneID" id="81354787"/>